<evidence type="ECO:0000313" key="2">
    <source>
        <dbReference type="EMBL" id="TXR53104.1"/>
    </source>
</evidence>
<keyword evidence="1" id="KW-0732">Signal</keyword>
<organism evidence="2 3">
    <name type="scientific">Reinekea thalattae</name>
    <dbReference type="NCBI Taxonomy" id="2593301"/>
    <lineage>
        <taxon>Bacteria</taxon>
        <taxon>Pseudomonadati</taxon>
        <taxon>Pseudomonadota</taxon>
        <taxon>Gammaproteobacteria</taxon>
        <taxon>Oceanospirillales</taxon>
        <taxon>Saccharospirillaceae</taxon>
        <taxon>Reinekea</taxon>
    </lineage>
</organism>
<protein>
    <submittedName>
        <fullName evidence="2">PepSY domain-containing protein</fullName>
    </submittedName>
</protein>
<evidence type="ECO:0000256" key="1">
    <source>
        <dbReference type="SAM" id="SignalP"/>
    </source>
</evidence>
<dbReference type="AlphaFoldDB" id="A0A5C8Z738"/>
<sequence>MSRMASMLLISALWLSAIPMANAAVHPCTKEALPLTSEKSVVKAIECIYQGRVAKVERKDGYYRLRVVTPDGRIRNVDVDPKTGQPLK</sequence>
<proteinExistence type="predicted"/>
<feature type="signal peptide" evidence="1">
    <location>
        <begin position="1"/>
        <end position="23"/>
    </location>
</feature>
<dbReference type="Proteomes" id="UP000321764">
    <property type="component" value="Unassembled WGS sequence"/>
</dbReference>
<dbReference type="RefSeq" id="WP_147712069.1">
    <property type="nucleotide sequence ID" value="NZ_VKAD01000001.1"/>
</dbReference>
<keyword evidence="3" id="KW-1185">Reference proteome</keyword>
<name>A0A5C8Z738_9GAMM</name>
<comment type="caution">
    <text evidence="2">The sequence shown here is derived from an EMBL/GenBank/DDBJ whole genome shotgun (WGS) entry which is preliminary data.</text>
</comment>
<gene>
    <name evidence="2" type="ORF">FME95_00565</name>
</gene>
<dbReference type="OrthoDB" id="6197955at2"/>
<feature type="chain" id="PRO_5022797558" evidence="1">
    <location>
        <begin position="24"/>
        <end position="88"/>
    </location>
</feature>
<dbReference type="EMBL" id="VKAD01000001">
    <property type="protein sequence ID" value="TXR53104.1"/>
    <property type="molecule type" value="Genomic_DNA"/>
</dbReference>
<reference evidence="2 3" key="1">
    <citation type="submission" date="2019-07" db="EMBL/GenBank/DDBJ databases">
        <title>Reinekea sp. strain SSH23 genome sequencing and assembly.</title>
        <authorList>
            <person name="Kim I."/>
        </authorList>
    </citation>
    <scope>NUCLEOTIDE SEQUENCE [LARGE SCALE GENOMIC DNA]</scope>
    <source>
        <strain evidence="2 3">SSH23</strain>
    </source>
</reference>
<accession>A0A5C8Z738</accession>
<evidence type="ECO:0000313" key="3">
    <source>
        <dbReference type="Proteomes" id="UP000321764"/>
    </source>
</evidence>